<sequence>MKDDVAFPLILDGTVREITFRLATAEEIRSSCANDCPISHPNQLTNPFLGLPLESGKCEACGTTEHGECEGHFGYVALPIPIYHPCHVYELKNILNLLCLKCLRMKKGKVSHNLGGKKHRSSCLYCPELPPVSVTEVKTVDGAVGLELKAVSKATFRDGFWNFLGRYGFRYGDSYCRPLLPYEALNILNEISEDTRKKLASKGFYPQKGFIMQSLPVPPNCLYSADYADGKSMMSSDTSLSMLRRVLNKIELIKRSRSGSPNFESYEFESNDLQAAILLYIHLRGTQKSRHDIMRKFVRLEESGVYSKKWLEKMRTLFIRKSSGFSSRCVITGDTYKGVNEIGLPLEIARKVTFEERVTIHNMRWLQEIVDNHQCVTYKDGSFTYAIGVGPMRHTSVKVGQVVHRRVMDGDVVFVNRPPSTHGHSLQAFSVYVHNDSTVKINPLVCAPLGADFDGDCIHIFYPQSLAAKSEAKELFSVQQQCLSSHCGTLNLEFVKDSLLALKLMQRTYFLKKATAQQLGMFACSILPRPALYKASNEGSFWTGTQILQVALPPLLDCCGEKYLIRKSEIVMLEIATSILSLKGQKQVLRFFNLLQPLLMEFLSLEGFSICLRDFNIPKEVRDNLRRNIERSFPLLYQLRSTYNELLDSQVENHLKGIKIPVVNFVHKHSSLGCLIDSSSDSTISKVIQQLGFIGLQLSDRDKLYSPALVDDIYSHFMNKYQHDGVHCPTKAYGLIGNSFFHGLDPYEELVHSVDSREVIIRSSAGLTEPGTLFKNLMSILRDVVVCYDGTVRNLCTNSVVLFEYGLDEGSTATAISNLAYKAVLNPSQSTKSSWELMKEVLLSKVSFKSDAASRRVILYMNDCFCGKSSCKERAVSAVCSFLKKVALRNCAVDFSIEYKKRIILPGSKDVVQGLMAHIHLDQLKLDGLNCKVDDIYHKCLDAMRSFGMKRKSLSQMLKKVFLYPSECCSWDPHKACHQVSPSPCLQFFYHDPNVDHCVKDMKRTIDTMANVICPILLDTAIKGDPRVHSTKIIWVSPGEVALEVVIEKDMAKKNGDAWRVAVDCCLPLMHLIDTTRSIPYGIQQIQDYLGISSAFDQSIQQCVEGHPQAAPVACCSLHDLLGRVIGFYTAGFKSLFRSLDVQVPFTEATLLTPLKCFERAAEKCHRDSLSSVVAACSWGKRVAIGTGGHFQIMWDKKKMAEVEDVDGDVYSFLHLVREASGEKGKGSASLGVDVDDLHEYEMVSSPEHDPRLSKLGFDKSPRASQGGEFHLGCSDWECSGASAPQSDGWEQWSSAKKQSDPSDAWGNQSWSDVGRVEDSSAQRSTVRDPKQSSRDESKSWQRHGPDRERTKWSANVGSDDKSNAGDRSKSGSETQWGSQEGSKENLHAWESTTGVSQKSNDACASEKSIWKASRNMSDPSGWKDSQRQSAHRGENRMTSTKQRLDSFSSEEEKILADVEPVVRSVRRILRQSSDGDRLSPDDQSYILDNVFRYHPDRSSKVAGEVDYVTVGKPESFPETRCFFVVSSDGSSADFSYLKCMENFVRDVPGDRRALLREVFLETTRIGLSKRERRRSSLARSGHSRPAKYRPVSIILRREVRSWIFRALSLSRHLPRGRCSDLRRRSFCCHFWRSLLNTMPRYREDGMLWGDYPSVSFIPSPGRSFGSGAVPPAVLPPTPATTTFGWMSEREREREREREGFIAAPGKETRRRVETGIYIYARRRREREGERVSYWWAPVVA</sequence>
<dbReference type="Pfam" id="PF00623">
    <property type="entry name" value="RNA_pol_Rpb1_2"/>
    <property type="match status" value="1"/>
</dbReference>
<dbReference type="SUPFAM" id="SSF64484">
    <property type="entry name" value="beta and beta-prime subunits of DNA dependent RNA-polymerase"/>
    <property type="match status" value="1"/>
</dbReference>
<dbReference type="Gene3D" id="3.30.1490.180">
    <property type="entry name" value="RNA polymerase ii"/>
    <property type="match status" value="1"/>
</dbReference>
<evidence type="ECO:0000256" key="4">
    <source>
        <dbReference type="ARBA" id="ARBA00022695"/>
    </source>
</evidence>
<name>A0A7I8ILG9_SPIIN</name>
<feature type="compositionally biased region" description="Basic and acidic residues" evidence="7">
    <location>
        <begin position="1359"/>
        <end position="1371"/>
    </location>
</feature>
<dbReference type="EMBL" id="LR743591">
    <property type="protein sequence ID" value="CAA2619001.1"/>
    <property type="molecule type" value="Genomic_DNA"/>
</dbReference>
<feature type="compositionally biased region" description="Basic and acidic residues" evidence="7">
    <location>
        <begin position="1244"/>
        <end position="1262"/>
    </location>
</feature>
<feature type="compositionally biased region" description="Polar residues" evidence="7">
    <location>
        <begin position="1372"/>
        <end position="1381"/>
    </location>
</feature>
<evidence type="ECO:0000256" key="7">
    <source>
        <dbReference type="SAM" id="MobiDB-lite"/>
    </source>
</evidence>
<dbReference type="Gene3D" id="1.10.274.100">
    <property type="entry name" value="RNA polymerase Rpb1, domain 3"/>
    <property type="match status" value="1"/>
</dbReference>
<feature type="domain" description="RNA polymerase N-terminal" evidence="8">
    <location>
        <begin position="208"/>
        <end position="506"/>
    </location>
</feature>
<dbReference type="SMART" id="SM00663">
    <property type="entry name" value="RPOLA_N"/>
    <property type="match status" value="1"/>
</dbReference>
<dbReference type="InterPro" id="IPR044893">
    <property type="entry name" value="RNA_pol_Rpb1_clamp_domain"/>
</dbReference>
<dbReference type="Proteomes" id="UP001189122">
    <property type="component" value="Unassembled WGS sequence"/>
</dbReference>
<evidence type="ECO:0000256" key="1">
    <source>
        <dbReference type="ARBA" id="ARBA00012418"/>
    </source>
</evidence>
<dbReference type="InterPro" id="IPR006592">
    <property type="entry name" value="RNA_pol_N"/>
</dbReference>
<keyword evidence="4" id="KW-0548">Nucleotidyltransferase</keyword>
<feature type="compositionally biased region" description="Basic and acidic residues" evidence="7">
    <location>
        <begin position="1315"/>
        <end position="1352"/>
    </location>
</feature>
<dbReference type="InterPro" id="IPR042102">
    <property type="entry name" value="RNA_pol_Rpb1_3_sf"/>
</dbReference>
<dbReference type="InterPro" id="IPR045867">
    <property type="entry name" value="DNA-dir_RpoC_beta_prime"/>
</dbReference>
<evidence type="ECO:0000256" key="6">
    <source>
        <dbReference type="ARBA" id="ARBA00048552"/>
    </source>
</evidence>
<dbReference type="InterPro" id="IPR000722">
    <property type="entry name" value="RNA_pol_asu"/>
</dbReference>
<dbReference type="GO" id="GO:0000428">
    <property type="term" value="C:DNA-directed RNA polymerase complex"/>
    <property type="evidence" value="ECO:0007669"/>
    <property type="project" value="UniProtKB-KW"/>
</dbReference>
<dbReference type="PANTHER" id="PTHR19376">
    <property type="entry name" value="DNA-DIRECTED RNA POLYMERASE"/>
    <property type="match status" value="1"/>
</dbReference>
<evidence type="ECO:0000259" key="8">
    <source>
        <dbReference type="SMART" id="SM00663"/>
    </source>
</evidence>
<evidence type="ECO:0000313" key="10">
    <source>
        <dbReference type="Proteomes" id="UP001189122"/>
    </source>
</evidence>
<evidence type="ECO:0000256" key="2">
    <source>
        <dbReference type="ARBA" id="ARBA00022478"/>
    </source>
</evidence>
<dbReference type="InterPro" id="IPR007066">
    <property type="entry name" value="RNA_pol_Rpb1_3"/>
</dbReference>
<dbReference type="Pfam" id="PF11523">
    <property type="entry name" value="DUF3223"/>
    <property type="match status" value="1"/>
</dbReference>
<feature type="compositionally biased region" description="Polar residues" evidence="7">
    <location>
        <begin position="1437"/>
        <end position="1448"/>
    </location>
</feature>
<keyword evidence="2" id="KW-0240">DNA-directed RNA polymerase</keyword>
<keyword evidence="10" id="KW-1185">Reference proteome</keyword>
<reference evidence="9 10" key="1">
    <citation type="submission" date="2019-12" db="EMBL/GenBank/DDBJ databases">
        <authorList>
            <person name="Scholz U."/>
            <person name="Mascher M."/>
            <person name="Fiebig A."/>
        </authorList>
    </citation>
    <scope>NUCLEOTIDE SEQUENCE</scope>
</reference>
<evidence type="ECO:0000256" key="5">
    <source>
        <dbReference type="ARBA" id="ARBA00023163"/>
    </source>
</evidence>
<keyword evidence="3" id="KW-0808">Transferase</keyword>
<dbReference type="EC" id="2.7.7.6" evidence="1"/>
<protein>
    <recommendedName>
        <fullName evidence="1">DNA-directed RNA polymerase</fullName>
        <ecNumber evidence="1">2.7.7.6</ecNumber>
    </recommendedName>
</protein>
<dbReference type="GO" id="GO:0003677">
    <property type="term" value="F:DNA binding"/>
    <property type="evidence" value="ECO:0007669"/>
    <property type="project" value="InterPro"/>
</dbReference>
<dbReference type="EMBL" id="CACRZD030000004">
    <property type="protein sequence ID" value="CAA6658724.1"/>
    <property type="molecule type" value="Genomic_DNA"/>
</dbReference>
<dbReference type="PANTHER" id="PTHR19376:SF51">
    <property type="entry name" value="DNA-DIRECTED RNA POLYMERASE V SUBUNIT 1"/>
    <property type="match status" value="1"/>
</dbReference>
<dbReference type="Pfam" id="PF04983">
    <property type="entry name" value="RNA_pol_Rpb1_3"/>
    <property type="match status" value="1"/>
</dbReference>
<keyword evidence="5" id="KW-0804">Transcription</keyword>
<dbReference type="Gene3D" id="2.40.40.20">
    <property type="match status" value="1"/>
</dbReference>
<dbReference type="Gene3D" id="3.10.450.40">
    <property type="match status" value="1"/>
</dbReference>
<gene>
    <name evidence="9" type="ORF">SI7747_04005168</name>
</gene>
<feature type="region of interest" description="Disordered" evidence="7">
    <location>
        <begin position="1281"/>
        <end position="1385"/>
    </location>
</feature>
<evidence type="ECO:0000313" key="9">
    <source>
        <dbReference type="EMBL" id="CAA2619001.1"/>
    </source>
</evidence>
<proteinExistence type="predicted"/>
<dbReference type="GO" id="GO:0006351">
    <property type="term" value="P:DNA-templated transcription"/>
    <property type="evidence" value="ECO:0007669"/>
    <property type="project" value="InterPro"/>
</dbReference>
<feature type="region of interest" description="Disordered" evidence="7">
    <location>
        <begin position="1244"/>
        <end position="1269"/>
    </location>
</feature>
<comment type="catalytic activity">
    <reaction evidence="6">
        <text>RNA(n) + a ribonucleoside 5'-triphosphate = RNA(n+1) + diphosphate</text>
        <dbReference type="Rhea" id="RHEA:21248"/>
        <dbReference type="Rhea" id="RHEA-COMP:14527"/>
        <dbReference type="Rhea" id="RHEA-COMP:17342"/>
        <dbReference type="ChEBI" id="CHEBI:33019"/>
        <dbReference type="ChEBI" id="CHEBI:61557"/>
        <dbReference type="ChEBI" id="CHEBI:140395"/>
        <dbReference type="EC" id="2.7.7.6"/>
    </reaction>
</comment>
<feature type="region of interest" description="Disordered" evidence="7">
    <location>
        <begin position="1413"/>
        <end position="1451"/>
    </location>
</feature>
<dbReference type="Gene3D" id="4.10.860.120">
    <property type="entry name" value="RNA polymerase II, clamp domain"/>
    <property type="match status" value="1"/>
</dbReference>
<organism evidence="9">
    <name type="scientific">Spirodela intermedia</name>
    <name type="common">Intermediate duckweed</name>
    <dbReference type="NCBI Taxonomy" id="51605"/>
    <lineage>
        <taxon>Eukaryota</taxon>
        <taxon>Viridiplantae</taxon>
        <taxon>Streptophyta</taxon>
        <taxon>Embryophyta</taxon>
        <taxon>Tracheophyta</taxon>
        <taxon>Spermatophyta</taxon>
        <taxon>Magnoliopsida</taxon>
        <taxon>Liliopsida</taxon>
        <taxon>Araceae</taxon>
        <taxon>Lemnoideae</taxon>
        <taxon>Spirodela</taxon>
    </lineage>
</organism>
<dbReference type="GO" id="GO:0003899">
    <property type="term" value="F:DNA-directed RNA polymerase activity"/>
    <property type="evidence" value="ECO:0007669"/>
    <property type="project" value="UniProtKB-EC"/>
</dbReference>
<accession>A0A7I8ILG9</accession>
<evidence type="ECO:0000256" key="3">
    <source>
        <dbReference type="ARBA" id="ARBA00022679"/>
    </source>
</evidence>